<feature type="transmembrane region" description="Helical" evidence="5">
    <location>
        <begin position="890"/>
        <end position="908"/>
    </location>
</feature>
<evidence type="ECO:0000313" key="8">
    <source>
        <dbReference type="EMBL" id="KAG5658208.1"/>
    </source>
</evidence>
<evidence type="ECO:0000256" key="3">
    <source>
        <dbReference type="ARBA" id="ARBA00022989"/>
    </source>
</evidence>
<feature type="signal peptide" evidence="6">
    <location>
        <begin position="1"/>
        <end position="19"/>
    </location>
</feature>
<dbReference type="AlphaFoldDB" id="A0A9P7GXS8"/>
<dbReference type="InterPro" id="IPR001466">
    <property type="entry name" value="Beta-lactam-related"/>
</dbReference>
<dbReference type="Pfam" id="PF17660">
    <property type="entry name" value="BTRD1"/>
    <property type="match status" value="2"/>
</dbReference>
<reference evidence="8" key="1">
    <citation type="submission" date="2021-04" db="EMBL/GenBank/DDBJ databases">
        <title>Draft genome of Fusarium avenaceum strain F156N33, isolated from an atmospheric sample in Virginia.</title>
        <authorList>
            <person name="Yang S."/>
            <person name="Vinatzer B.A."/>
            <person name="Coleman J."/>
        </authorList>
    </citation>
    <scope>NUCLEOTIDE SEQUENCE</scope>
    <source>
        <strain evidence="8">F156N33</strain>
    </source>
</reference>
<comment type="subcellular location">
    <subcellularLocation>
        <location evidence="1">Membrane</location>
        <topology evidence="1">Multi-pass membrane protein</topology>
    </subcellularLocation>
</comment>
<feature type="transmembrane region" description="Helical" evidence="5">
    <location>
        <begin position="1037"/>
        <end position="1061"/>
    </location>
</feature>
<organism evidence="8 9">
    <name type="scientific">Fusarium avenaceum</name>
    <dbReference type="NCBI Taxonomy" id="40199"/>
    <lineage>
        <taxon>Eukaryota</taxon>
        <taxon>Fungi</taxon>
        <taxon>Dikarya</taxon>
        <taxon>Ascomycota</taxon>
        <taxon>Pezizomycotina</taxon>
        <taxon>Sordariomycetes</taxon>
        <taxon>Hypocreomycetidae</taxon>
        <taxon>Hypocreales</taxon>
        <taxon>Nectriaceae</taxon>
        <taxon>Fusarium</taxon>
        <taxon>Fusarium tricinctum species complex</taxon>
    </lineage>
</organism>
<feature type="transmembrane region" description="Helical" evidence="5">
    <location>
        <begin position="929"/>
        <end position="950"/>
    </location>
</feature>
<sequence>MKPSICLLASLLSFPSVDATFPDDKHSLQAPYPYVESYYNVDGRTHAEKLGLLENRGYRPLSLSSYGPANESLYAATWVRERGSTYKMIHGVSQEVFDAWVEEWRDRGYVSTHVTATGAADDAVFAGVMEQLNIVNWSQACGIHDIREYMHTTGQENKMTVKGFRMYGERRNRRYCVLRHENIGNEHRAFFWEPILNFPKAYDAKIAKRYWRPAKLFLSDDNIISPIFTDTSVGKWSSGVRLNSTELEVRIAAEKERGLFPVDIQGGKFDDEEEERFNVVFTQLLKPKPRRWHAMGDMAEFDDNVRARQGLDWIMGTFMKKNGVRQAQVAISFEGKVVGERSYTWAEDDRSIVRADDIFLMASVSKMFLYAAITWLVDHGKLSYSTKVYDLLGYKSTADNRANQITVQHLLDHKGGYDRKQAGDVTFQFAEVALSLPTGGTKPATVQDVIEYMLDRKLDFTPGERSAYSNYGTLLLGYVVSNVTEMPYMDFLKENIFGDLDVRLYETAASKHKNDRVIQESSLIGLDPTRPRSRHMVPAVNGGDGAIKEECAAAFSLAASASTLAKFVGSHSAIGVGKRDQTFRRGTMEGARAHVQSRGHIDWAVVFSTRDFINDEQFKDLVDRKIPDFLDTYKLRGWGDLETSTCNMGMHPLLAKYPERSPEGIGILPPSDGDGRLDFKARIQNMDNDNWKEGHTRVAGQKRFKSSAKINFIERVKHLTWAWFTFVMSTGGIALLLHSTPHQFRGLEVIGKIYFILTIVLFIAIVSGLVLRFTTTPGALGKSLMHPTESLFFPCFLLSIATLIANSTAYGIPATGSWLATALRVCFWLYAAVSIIAAIAQYFVLFTGAHLPIHSMTPAWILPIFPAMLTGTLASSLMSSQSPEHRMSMLVAGVTFQGLGWTVAFLLYPLYLGRLMQDGLPAPAMRPGMFIAVGPAGYTSVAIIGMAGSLPEGYGYFATYPMAREVLQVLALWIGVWIWCVGFWFFGFGLLAVLSSAFRWKLQFSMSWWAFVFPNIGFTLATANIGKELQSEGIMWVASVLTIILVMMWFVVLYAMVSAVIRKKLLWPSRDGDES</sequence>
<dbReference type="InterPro" id="IPR012338">
    <property type="entry name" value="Beta-lactam/transpept-like"/>
</dbReference>
<dbReference type="EMBL" id="JAGPUO010000015">
    <property type="protein sequence ID" value="KAG5658208.1"/>
    <property type="molecule type" value="Genomic_DNA"/>
</dbReference>
<dbReference type="PANTHER" id="PTHR31162:SF0">
    <property type="entry name" value="MALIC ACID TRANSPORT PROTEIN"/>
    <property type="match status" value="1"/>
</dbReference>
<keyword evidence="2 5" id="KW-0812">Transmembrane</keyword>
<comment type="caution">
    <text evidence="8">The sequence shown here is derived from an EMBL/GenBank/DDBJ whole genome shotgun (WGS) entry which is preliminary data.</text>
</comment>
<feature type="transmembrane region" description="Helical" evidence="5">
    <location>
        <begin position="1006"/>
        <end position="1025"/>
    </location>
</feature>
<feature type="transmembrane region" description="Helical" evidence="5">
    <location>
        <begin position="859"/>
        <end position="878"/>
    </location>
</feature>
<keyword evidence="3 5" id="KW-1133">Transmembrane helix</keyword>
<evidence type="ECO:0000256" key="1">
    <source>
        <dbReference type="ARBA" id="ARBA00004141"/>
    </source>
</evidence>
<evidence type="ECO:0000313" key="9">
    <source>
        <dbReference type="Proteomes" id="UP000782241"/>
    </source>
</evidence>
<feature type="domain" description="Beta-lactamase-related" evidence="7">
    <location>
        <begin position="315"/>
        <end position="575"/>
    </location>
</feature>
<gene>
    <name evidence="8" type="ORF">KAF25_007159</name>
</gene>
<protein>
    <recommendedName>
        <fullName evidence="7">Beta-lactamase-related domain-containing protein</fullName>
    </recommendedName>
</protein>
<evidence type="ECO:0000256" key="5">
    <source>
        <dbReference type="SAM" id="Phobius"/>
    </source>
</evidence>
<keyword evidence="4 5" id="KW-0472">Membrane</keyword>
<dbReference type="InterPro" id="IPR049511">
    <property type="entry name" value="PGH-like_rpt"/>
</dbReference>
<dbReference type="SUPFAM" id="SSF56601">
    <property type="entry name" value="beta-lactamase/transpeptidase-like"/>
    <property type="match status" value="1"/>
</dbReference>
<dbReference type="GO" id="GO:0015140">
    <property type="term" value="F:malate transmembrane transporter activity"/>
    <property type="evidence" value="ECO:0007669"/>
    <property type="project" value="InterPro"/>
</dbReference>
<evidence type="ECO:0000259" key="7">
    <source>
        <dbReference type="Pfam" id="PF00144"/>
    </source>
</evidence>
<dbReference type="Pfam" id="PF00144">
    <property type="entry name" value="Beta-lactamase"/>
    <property type="match status" value="1"/>
</dbReference>
<feature type="transmembrane region" description="Helical" evidence="5">
    <location>
        <begin position="970"/>
        <end position="994"/>
    </location>
</feature>
<feature type="transmembrane region" description="Helical" evidence="5">
    <location>
        <begin position="749"/>
        <end position="771"/>
    </location>
</feature>
<keyword evidence="9" id="KW-1185">Reference proteome</keyword>
<dbReference type="CDD" id="cd09317">
    <property type="entry name" value="TDT_Mae1_like"/>
    <property type="match status" value="1"/>
</dbReference>
<dbReference type="Gene3D" id="3.40.710.10">
    <property type="entry name" value="DD-peptidase/beta-lactamase superfamily"/>
    <property type="match status" value="1"/>
</dbReference>
<accession>A0A9P7GXS8</accession>
<feature type="chain" id="PRO_5040357335" description="Beta-lactamase-related domain-containing protein" evidence="6">
    <location>
        <begin position="20"/>
        <end position="1075"/>
    </location>
</feature>
<feature type="transmembrane region" description="Helical" evidence="5">
    <location>
        <begin position="719"/>
        <end position="737"/>
    </location>
</feature>
<feature type="transmembrane region" description="Helical" evidence="5">
    <location>
        <begin position="791"/>
        <end position="812"/>
    </location>
</feature>
<evidence type="ECO:0000256" key="2">
    <source>
        <dbReference type="ARBA" id="ARBA00022692"/>
    </source>
</evidence>
<dbReference type="Gene3D" id="1.50.10.150">
    <property type="entry name" value="Voltage-dependent anion channel"/>
    <property type="match status" value="1"/>
</dbReference>
<evidence type="ECO:0000256" key="6">
    <source>
        <dbReference type="SAM" id="SignalP"/>
    </source>
</evidence>
<dbReference type="PANTHER" id="PTHR31162">
    <property type="entry name" value="MALIC ACID TRANSPORT PROTEIN-RELATED"/>
    <property type="match status" value="1"/>
</dbReference>
<evidence type="ECO:0000256" key="4">
    <source>
        <dbReference type="ARBA" id="ARBA00023136"/>
    </source>
</evidence>
<feature type="transmembrane region" description="Helical" evidence="5">
    <location>
        <begin position="827"/>
        <end position="847"/>
    </location>
</feature>
<keyword evidence="6" id="KW-0732">Signal</keyword>
<dbReference type="InterPro" id="IPR004695">
    <property type="entry name" value="SLAC1/Mae1/Ssu1/TehA"/>
</dbReference>
<dbReference type="GO" id="GO:0016020">
    <property type="term" value="C:membrane"/>
    <property type="evidence" value="ECO:0007669"/>
    <property type="project" value="UniProtKB-SubCell"/>
</dbReference>
<dbReference type="InterPro" id="IPR038665">
    <property type="entry name" value="Voltage-dep_anion_channel_sf"/>
</dbReference>
<dbReference type="Proteomes" id="UP000782241">
    <property type="component" value="Unassembled WGS sequence"/>
</dbReference>
<name>A0A9P7GXS8_9HYPO</name>
<proteinExistence type="predicted"/>
<dbReference type="Pfam" id="PF03595">
    <property type="entry name" value="SLAC1"/>
    <property type="match status" value="1"/>
</dbReference>
<dbReference type="InterPro" id="IPR030185">
    <property type="entry name" value="Mae1"/>
</dbReference>